<dbReference type="PANTHER" id="PTHR13554:SF10">
    <property type="entry name" value="26S PROTEASOME NON-ATPASE REGULATORY SUBUNIT 5"/>
    <property type="match status" value="1"/>
</dbReference>
<proteinExistence type="predicted"/>
<dbReference type="OrthoDB" id="10250600at2759"/>
<dbReference type="VEuPathDB" id="AmoebaDB:ACA1_266360"/>
<dbReference type="STRING" id="1257118.L8H2E4"/>
<reference evidence="2 3" key="1">
    <citation type="journal article" date="2013" name="Genome Biol.">
        <title>Genome of Acanthamoeba castellanii highlights extensive lateral gene transfer and early evolution of tyrosine kinase signaling.</title>
        <authorList>
            <person name="Clarke M."/>
            <person name="Lohan A.J."/>
            <person name="Liu B."/>
            <person name="Lagkouvardos I."/>
            <person name="Roy S."/>
            <person name="Zafar N."/>
            <person name="Bertelli C."/>
            <person name="Schilde C."/>
            <person name="Kianianmomeni A."/>
            <person name="Burglin T.R."/>
            <person name="Frech C."/>
            <person name="Turcotte B."/>
            <person name="Kopec K.O."/>
            <person name="Synnott J.M."/>
            <person name="Choo C."/>
            <person name="Paponov I."/>
            <person name="Finkler A."/>
            <person name="Soon Heng Tan C."/>
            <person name="Hutchins A.P."/>
            <person name="Weinmeier T."/>
            <person name="Rattei T."/>
            <person name="Chu J.S."/>
            <person name="Gimenez G."/>
            <person name="Irimia M."/>
            <person name="Rigden D.J."/>
            <person name="Fitzpatrick D.A."/>
            <person name="Lorenzo-Morales J."/>
            <person name="Bateman A."/>
            <person name="Chiu C.H."/>
            <person name="Tang P."/>
            <person name="Hegemann P."/>
            <person name="Fromm H."/>
            <person name="Raoult D."/>
            <person name="Greub G."/>
            <person name="Miranda-Saavedra D."/>
            <person name="Chen N."/>
            <person name="Nash P."/>
            <person name="Ginger M.L."/>
            <person name="Horn M."/>
            <person name="Schaap P."/>
            <person name="Caler L."/>
            <person name="Loftus B."/>
        </authorList>
    </citation>
    <scope>NUCLEOTIDE SEQUENCE [LARGE SCALE GENOMIC DNA]</scope>
    <source>
        <strain evidence="2 3">Neff</strain>
    </source>
</reference>
<organism evidence="2 3">
    <name type="scientific">Acanthamoeba castellanii (strain ATCC 30010 / Neff)</name>
    <dbReference type="NCBI Taxonomy" id="1257118"/>
    <lineage>
        <taxon>Eukaryota</taxon>
        <taxon>Amoebozoa</taxon>
        <taxon>Discosea</taxon>
        <taxon>Longamoebia</taxon>
        <taxon>Centramoebida</taxon>
        <taxon>Acanthamoebidae</taxon>
        <taxon>Acanthamoeba</taxon>
    </lineage>
</organism>
<gene>
    <name evidence="2" type="ORF">ACA1_266360</name>
</gene>
<dbReference type="PANTHER" id="PTHR13554">
    <property type="entry name" value="26S PROTEASOME NON-ATPASE REGULATORY SUBUNIT 5-RELATED"/>
    <property type="match status" value="1"/>
</dbReference>
<protein>
    <submittedName>
        <fullName evidence="2">HEAT repeat domain containing protein</fullName>
    </submittedName>
</protein>
<dbReference type="GO" id="GO:0043248">
    <property type="term" value="P:proteasome assembly"/>
    <property type="evidence" value="ECO:0007669"/>
    <property type="project" value="InterPro"/>
</dbReference>
<sequence length="503" mass="55171">MDVDNNKHGREGQDTGDATGDASHKKIKLGDLEKELRDWTLFELFDGLTKLSAQEDEDDLLEIVREIRKRLAGPSGLHILLSDQVKPFLTGGLTAALPAVRELTLAQLARTASAGPQGFALLTEVWPAIVKSVADSNLRVATIAVQTILTVAKEAVGQELVFSSTSSSMFNGMIIESEVLRLRVLDLFVELSLQSAELLERSKDYLGLMSRELDSKDLLQRMNVLELLEKLAKTEHGVAYVQSSGAMASILHLLTDTEDPGFSLLCGSALRLLASIARQQGIGGDLQSFVPVLKVVEQLLESRDESCAEAAISFVGALGSTVAGAELLLSRRALVKSWFEHLTATAMLLRLSCLHALAELLTCPDHEKTLEIFNVEDKGWDGSSSGEVMRTFMKFLDQPFPDLRHATFHAVQALARHPWGVKALFAYPGFLEFIVNRGTETTKEGKEWKYAIVESIVMGEKQYDNRARETLGEAAFNQLVTYLTEGVHYVQGELATKIASKSA</sequence>
<dbReference type="Gene3D" id="1.25.10.10">
    <property type="entry name" value="Leucine-rich Repeat Variant"/>
    <property type="match status" value="1"/>
</dbReference>
<dbReference type="SUPFAM" id="SSF48371">
    <property type="entry name" value="ARM repeat"/>
    <property type="match status" value="1"/>
</dbReference>
<dbReference type="InterPro" id="IPR016024">
    <property type="entry name" value="ARM-type_fold"/>
</dbReference>
<name>L8H2E4_ACACF</name>
<dbReference type="InterPro" id="IPR019538">
    <property type="entry name" value="PSMD5"/>
</dbReference>
<dbReference type="GeneID" id="14920189"/>
<dbReference type="OMA" id="WGQEYIS"/>
<evidence type="ECO:0000313" key="3">
    <source>
        <dbReference type="Proteomes" id="UP000011083"/>
    </source>
</evidence>
<dbReference type="Pfam" id="PF10508">
    <property type="entry name" value="Proteasom_PSMB"/>
    <property type="match status" value="1"/>
</dbReference>
<dbReference type="EMBL" id="KB007933">
    <property type="protein sequence ID" value="ELR19410.1"/>
    <property type="molecule type" value="Genomic_DNA"/>
</dbReference>
<dbReference type="AlphaFoldDB" id="L8H2E4"/>
<feature type="compositionally biased region" description="Basic and acidic residues" evidence="1">
    <location>
        <begin position="1"/>
        <end position="13"/>
    </location>
</feature>
<dbReference type="KEGG" id="acan:ACA1_266360"/>
<dbReference type="Proteomes" id="UP000011083">
    <property type="component" value="Unassembled WGS sequence"/>
</dbReference>
<evidence type="ECO:0000313" key="2">
    <source>
        <dbReference type="EMBL" id="ELR19410.1"/>
    </source>
</evidence>
<evidence type="ECO:0000256" key="1">
    <source>
        <dbReference type="SAM" id="MobiDB-lite"/>
    </source>
</evidence>
<accession>L8H2E4</accession>
<dbReference type="InterPro" id="IPR011989">
    <property type="entry name" value="ARM-like"/>
</dbReference>
<dbReference type="GO" id="GO:0005829">
    <property type="term" value="C:cytosol"/>
    <property type="evidence" value="ECO:0007669"/>
    <property type="project" value="TreeGrafter"/>
</dbReference>
<dbReference type="RefSeq" id="XP_004341496.1">
    <property type="nucleotide sequence ID" value="XM_004341448.1"/>
</dbReference>
<feature type="region of interest" description="Disordered" evidence="1">
    <location>
        <begin position="1"/>
        <end position="25"/>
    </location>
</feature>
<keyword evidence="3" id="KW-1185">Reference proteome</keyword>